<dbReference type="STRING" id="553510.B1H19_19345"/>
<feature type="transmembrane region" description="Helical" evidence="2">
    <location>
        <begin position="27"/>
        <end position="47"/>
    </location>
</feature>
<gene>
    <name evidence="4" type="ORF">B1H19_19345</name>
</gene>
<dbReference type="SUPFAM" id="SSF52833">
    <property type="entry name" value="Thioredoxin-like"/>
    <property type="match status" value="1"/>
</dbReference>
<keyword evidence="2" id="KW-0812">Transmembrane</keyword>
<protein>
    <recommendedName>
        <fullName evidence="3">Thioredoxin-like fold domain-containing protein</fullName>
    </recommendedName>
</protein>
<dbReference type="Gene3D" id="3.40.30.10">
    <property type="entry name" value="Glutaredoxin"/>
    <property type="match status" value="1"/>
</dbReference>
<accession>A0A1V0TSY1</accession>
<dbReference type="KEGG" id="sgv:B1H19_19345"/>
<evidence type="ECO:0000256" key="2">
    <source>
        <dbReference type="SAM" id="Phobius"/>
    </source>
</evidence>
<dbReference type="Proteomes" id="UP000192726">
    <property type="component" value="Chromosome"/>
</dbReference>
<evidence type="ECO:0000259" key="3">
    <source>
        <dbReference type="Pfam" id="PF13462"/>
    </source>
</evidence>
<reference evidence="4 5" key="1">
    <citation type="submission" date="2017-04" db="EMBL/GenBank/DDBJ databases">
        <title>Complete Genome Sequence of Streptomyces gilvosporeus F607, a Capable Producer of Natamycin.</title>
        <authorList>
            <person name="Zong G."/>
            <person name="Zhong C."/>
            <person name="Fu J."/>
            <person name="Qin R."/>
            <person name="Cao G."/>
        </authorList>
    </citation>
    <scope>NUCLEOTIDE SEQUENCE [LARGE SCALE GENOMIC DNA]</scope>
    <source>
        <strain evidence="4 5">F607</strain>
    </source>
</reference>
<dbReference type="AlphaFoldDB" id="A0A1V0TSY1"/>
<keyword evidence="5" id="KW-1185">Reference proteome</keyword>
<keyword evidence="2" id="KW-0472">Membrane</keyword>
<sequence>MVTSTANKEHESESTRQGGSRSRRSNWGNYVVIAVGLAAVLGGAAAVGQVVRGGRASTVEAPNNAVGVGSGTKLDLPVRPTVPVTLTVFEDPRSPQSKTFAQGYAATFSRLLASGQVQINYRLVTQSDEKYGGSGAKEAAAAAACAQDQGRLTAFMDQVWQHQPAPGDDALKDRALLIKLAKKAKKIDHDGFKLCVDRDERTGWVAASQSEYAKAHLGDVPLIQLNGRTLPAPATQLTPAKLTTLVKKEAQRVIAAAAP</sequence>
<dbReference type="EMBL" id="CP020569">
    <property type="protein sequence ID" value="ARF56056.1"/>
    <property type="molecule type" value="Genomic_DNA"/>
</dbReference>
<dbReference type="Pfam" id="PF13462">
    <property type="entry name" value="Thioredoxin_4"/>
    <property type="match status" value="1"/>
</dbReference>
<proteinExistence type="predicted"/>
<organism evidence="4 5">
    <name type="scientific">Streptomyces gilvosporeus</name>
    <dbReference type="NCBI Taxonomy" id="553510"/>
    <lineage>
        <taxon>Bacteria</taxon>
        <taxon>Bacillati</taxon>
        <taxon>Actinomycetota</taxon>
        <taxon>Actinomycetes</taxon>
        <taxon>Kitasatosporales</taxon>
        <taxon>Streptomycetaceae</taxon>
        <taxon>Streptomyces</taxon>
    </lineage>
</organism>
<dbReference type="InterPro" id="IPR036249">
    <property type="entry name" value="Thioredoxin-like_sf"/>
</dbReference>
<feature type="region of interest" description="Disordered" evidence="1">
    <location>
        <begin position="1"/>
        <end position="23"/>
    </location>
</feature>
<feature type="domain" description="Thioredoxin-like fold" evidence="3">
    <location>
        <begin position="82"/>
        <end position="246"/>
    </location>
</feature>
<name>A0A1V0TSY1_9ACTN</name>
<keyword evidence="2" id="KW-1133">Transmembrane helix</keyword>
<dbReference type="InterPro" id="IPR012336">
    <property type="entry name" value="Thioredoxin-like_fold"/>
</dbReference>
<evidence type="ECO:0000256" key="1">
    <source>
        <dbReference type="SAM" id="MobiDB-lite"/>
    </source>
</evidence>
<evidence type="ECO:0000313" key="5">
    <source>
        <dbReference type="Proteomes" id="UP000192726"/>
    </source>
</evidence>
<dbReference type="OrthoDB" id="4177088at2"/>
<evidence type="ECO:0000313" key="4">
    <source>
        <dbReference type="EMBL" id="ARF56056.1"/>
    </source>
</evidence>